<keyword evidence="3" id="KW-1185">Reference proteome</keyword>
<name>A0A7R9BYL2_9CRUS</name>
<evidence type="ECO:0000313" key="3">
    <source>
        <dbReference type="Proteomes" id="UP000678499"/>
    </source>
</evidence>
<dbReference type="EMBL" id="OA886176">
    <property type="protein sequence ID" value="CAD7282667.1"/>
    <property type="molecule type" value="Genomic_DNA"/>
</dbReference>
<dbReference type="AlphaFoldDB" id="A0A7R9BYL2"/>
<proteinExistence type="predicted"/>
<keyword evidence="1" id="KW-0732">Signal</keyword>
<reference evidence="2" key="1">
    <citation type="submission" date="2020-11" db="EMBL/GenBank/DDBJ databases">
        <authorList>
            <person name="Tran Van P."/>
        </authorList>
    </citation>
    <scope>NUCLEOTIDE SEQUENCE</scope>
</reference>
<organism evidence="2">
    <name type="scientific">Notodromas monacha</name>
    <dbReference type="NCBI Taxonomy" id="399045"/>
    <lineage>
        <taxon>Eukaryota</taxon>
        <taxon>Metazoa</taxon>
        <taxon>Ecdysozoa</taxon>
        <taxon>Arthropoda</taxon>
        <taxon>Crustacea</taxon>
        <taxon>Oligostraca</taxon>
        <taxon>Ostracoda</taxon>
        <taxon>Podocopa</taxon>
        <taxon>Podocopida</taxon>
        <taxon>Cypridocopina</taxon>
        <taxon>Cypridoidea</taxon>
        <taxon>Cyprididae</taxon>
        <taxon>Notodromas</taxon>
    </lineage>
</organism>
<accession>A0A7R9BYL2</accession>
<sequence>MMEFTRLIYSIIVLEVIFFCDSGVEPAGVFNILQDPMNLVKQAEKIITDARETFPTKIVNNIQPQTKPIDFNVVTEVQENENKLETRSDTKPEEISNYVHHEFEIKGGGIQKIKLYTGPDLSGVSGELLGRYCWDLRRCFEVTLDNSVSSVLVTGLEPGFKGSSGCVYPPGGGTPKMLATPDVIGMEQIGSAKIGCHSRKILPQVQKSTASLKTSPLNYPIFPPFAVNLRGASPLQEFDENAATEKKNKTSNKK</sequence>
<dbReference type="Proteomes" id="UP000678499">
    <property type="component" value="Unassembled WGS sequence"/>
</dbReference>
<dbReference type="EMBL" id="CAJPEX010004139">
    <property type="protein sequence ID" value="CAG0922819.1"/>
    <property type="molecule type" value="Genomic_DNA"/>
</dbReference>
<feature type="chain" id="PRO_5036403053" evidence="1">
    <location>
        <begin position="27"/>
        <end position="254"/>
    </location>
</feature>
<protein>
    <submittedName>
        <fullName evidence="2">Uncharacterized protein</fullName>
    </submittedName>
</protein>
<evidence type="ECO:0000313" key="2">
    <source>
        <dbReference type="EMBL" id="CAD7282667.1"/>
    </source>
</evidence>
<gene>
    <name evidence="2" type="ORF">NMOB1V02_LOCUS10288</name>
</gene>
<evidence type="ECO:0000256" key="1">
    <source>
        <dbReference type="SAM" id="SignalP"/>
    </source>
</evidence>
<feature type="signal peptide" evidence="1">
    <location>
        <begin position="1"/>
        <end position="26"/>
    </location>
</feature>